<accession>A0A6M3KZ29</accession>
<sequence length="561" mass="63507">MPITKKEIIEFKKDMVGRRHGKRLEEQRIDQTFFDDTYPLLLIKDSKYQIRTGFVAGMVNGVTNQLVKDVPRVYTKPRKDTATSKEAAARVAAELNRWARYLSFMPSNPYRQSFKNKLVRGEDWIYVVHNEFLAKYDGKWQTDFPDMMPVRFIRYDPLVVFADPSEEVDLLAKRVVVPYRRSAGDIAANYPNWRQGKHADSEKLDFLFYFDEDLSYAQVGNDEELFWRDNPYGICPFIHGYSGWGIEDQEKSPDLLAFSRVRMSRDKIIEGSSISSDFAYSFHMFAHKHQTLINRSGEEMGPNILKEYRPRPDALSVLTIPPGAELQKPEDKFFDAPAFAYASMVRQDLMMEYPGALRGIPSGSSGRQEDLQRSAGLALYDSPVDSTNNQWAKAMEVGLKIAYKIPDMIPPNLKPNDINQFSQIEVDVRTDDPIERDRKLMAGRTMVVDGLRSIKSFLEKDVGMTEEEAEDEVAEILAEKYLLGSPDIAAFIGAKVAEKSGMADELNAYKEAMGGETGKSPLESGIGNQGGPPRRGNIKTQTGLEQSDVGMNTMGTRRTGR</sequence>
<evidence type="ECO:0000313" key="2">
    <source>
        <dbReference type="EMBL" id="QJA86684.1"/>
    </source>
</evidence>
<dbReference type="EMBL" id="MT142653">
    <property type="protein sequence ID" value="QJA86684.1"/>
    <property type="molecule type" value="Genomic_DNA"/>
</dbReference>
<protein>
    <recommendedName>
        <fullName evidence="3">Portal protein</fullName>
    </recommendedName>
</protein>
<name>A0A6M3KZ29_9ZZZZ</name>
<feature type="region of interest" description="Disordered" evidence="1">
    <location>
        <begin position="514"/>
        <end position="561"/>
    </location>
</feature>
<organism evidence="2">
    <name type="scientific">viral metagenome</name>
    <dbReference type="NCBI Taxonomy" id="1070528"/>
    <lineage>
        <taxon>unclassified sequences</taxon>
        <taxon>metagenomes</taxon>
        <taxon>organismal metagenomes</taxon>
    </lineage>
</organism>
<proteinExistence type="predicted"/>
<dbReference type="AlphaFoldDB" id="A0A6M3KZ29"/>
<evidence type="ECO:0000256" key="1">
    <source>
        <dbReference type="SAM" id="MobiDB-lite"/>
    </source>
</evidence>
<feature type="compositionally biased region" description="Polar residues" evidence="1">
    <location>
        <begin position="538"/>
        <end position="561"/>
    </location>
</feature>
<gene>
    <name evidence="2" type="ORF">MM415B03137_0003</name>
</gene>
<evidence type="ECO:0008006" key="3">
    <source>
        <dbReference type="Google" id="ProtNLM"/>
    </source>
</evidence>
<reference evidence="2" key="1">
    <citation type="submission" date="2020-03" db="EMBL/GenBank/DDBJ databases">
        <title>The deep terrestrial virosphere.</title>
        <authorList>
            <person name="Holmfeldt K."/>
            <person name="Nilsson E."/>
            <person name="Simone D."/>
            <person name="Lopez-Fernandez M."/>
            <person name="Wu X."/>
            <person name="de Brujin I."/>
            <person name="Lundin D."/>
            <person name="Andersson A."/>
            <person name="Bertilsson S."/>
            <person name="Dopson M."/>
        </authorList>
    </citation>
    <scope>NUCLEOTIDE SEQUENCE</scope>
    <source>
        <strain evidence="2">MM415B03137</strain>
    </source>
</reference>